<dbReference type="GO" id="GO:0032259">
    <property type="term" value="P:methylation"/>
    <property type="evidence" value="ECO:0007669"/>
    <property type="project" value="UniProtKB-KW"/>
</dbReference>
<sequence length="128" mass="14942">MNPPYFSENSGCKSPDQSALIARHEVACNLTDISKCAAYLLKHSGRFCLCHRPERLCDIFEALRKYKLEPKRLRPVVQKDYQEPWLMLIEATKGGKPGLKIERQLIIKNQNNTYTDEFRSLYREFATF</sequence>
<keyword evidence="1" id="KW-0808">Transferase</keyword>
<protein>
    <submittedName>
        <fullName evidence="1">tRNA1(Val) (Adenine(37)-N6)-methyltransferase</fullName>
        <ecNumber evidence="1">2.1.1.223</ecNumber>
    </submittedName>
</protein>
<reference evidence="1" key="1">
    <citation type="submission" date="2019-08" db="EMBL/GenBank/DDBJ databases">
        <authorList>
            <person name="Kucharzyk K."/>
            <person name="Murdoch R.W."/>
            <person name="Higgins S."/>
            <person name="Loffler F."/>
        </authorList>
    </citation>
    <scope>NUCLEOTIDE SEQUENCE</scope>
</reference>
<dbReference type="PANTHER" id="PTHR47739:SF1">
    <property type="entry name" value="TRNA1(VAL) (ADENINE(37)-N6)-METHYLTRANSFERASE"/>
    <property type="match status" value="1"/>
</dbReference>
<dbReference type="EMBL" id="VSSQ01076451">
    <property type="protein sequence ID" value="MPN26794.1"/>
    <property type="molecule type" value="Genomic_DNA"/>
</dbReference>
<name>A0A645GS24_9ZZZZ</name>
<comment type="caution">
    <text evidence="1">The sequence shown here is derived from an EMBL/GenBank/DDBJ whole genome shotgun (WGS) entry which is preliminary data.</text>
</comment>
<dbReference type="PANTHER" id="PTHR47739">
    <property type="entry name" value="TRNA1(VAL) (ADENINE(37)-N6)-METHYLTRANSFERASE"/>
    <property type="match status" value="1"/>
</dbReference>
<accession>A0A645GS24</accession>
<keyword evidence="1" id="KW-0489">Methyltransferase</keyword>
<dbReference type="EC" id="2.1.1.223" evidence="1"/>
<evidence type="ECO:0000313" key="1">
    <source>
        <dbReference type="EMBL" id="MPN26794.1"/>
    </source>
</evidence>
<dbReference type="SUPFAM" id="SSF53335">
    <property type="entry name" value="S-adenosyl-L-methionine-dependent methyltransferases"/>
    <property type="match status" value="1"/>
</dbReference>
<dbReference type="InterPro" id="IPR029063">
    <property type="entry name" value="SAM-dependent_MTases_sf"/>
</dbReference>
<dbReference type="InterPro" id="IPR050210">
    <property type="entry name" value="tRNA_Adenine-N(6)_MTase"/>
</dbReference>
<dbReference type="AlphaFoldDB" id="A0A645GS24"/>
<dbReference type="Gene3D" id="3.40.50.150">
    <property type="entry name" value="Vaccinia Virus protein VP39"/>
    <property type="match status" value="1"/>
</dbReference>
<proteinExistence type="predicted"/>
<gene>
    <name evidence="1" type="primary">yfiC_30</name>
    <name evidence="1" type="ORF">SDC9_174219</name>
</gene>
<organism evidence="1">
    <name type="scientific">bioreactor metagenome</name>
    <dbReference type="NCBI Taxonomy" id="1076179"/>
    <lineage>
        <taxon>unclassified sequences</taxon>
        <taxon>metagenomes</taxon>
        <taxon>ecological metagenomes</taxon>
    </lineage>
</organism>
<dbReference type="GO" id="GO:0008168">
    <property type="term" value="F:methyltransferase activity"/>
    <property type="evidence" value="ECO:0007669"/>
    <property type="project" value="UniProtKB-KW"/>
</dbReference>